<dbReference type="PANTHER" id="PTHR15286:SF13">
    <property type="entry name" value="RAS ASSOCIATION DOMAIN-CONTAINING PROTEIN 10"/>
    <property type="match status" value="1"/>
</dbReference>
<reference evidence="3" key="1">
    <citation type="submission" date="2022-07" db="EMBL/GenBank/DDBJ databases">
        <title>Chromosome-level genome of Muraenolepis orangiensis.</title>
        <authorList>
            <person name="Kim J."/>
        </authorList>
    </citation>
    <scope>NUCLEOTIDE SEQUENCE</scope>
    <source>
        <strain evidence="3">KU_S4_2022</strain>
        <tissue evidence="3">Muscle</tissue>
    </source>
</reference>
<dbReference type="CDD" id="cd16132">
    <property type="entry name" value="RA_RASSF10"/>
    <property type="match status" value="1"/>
</dbReference>
<dbReference type="InterPro" id="IPR000159">
    <property type="entry name" value="RA_dom"/>
</dbReference>
<dbReference type="EMBL" id="JANIIK010000110">
    <property type="protein sequence ID" value="KAJ3596349.1"/>
    <property type="molecule type" value="Genomic_DNA"/>
</dbReference>
<feature type="compositionally biased region" description="Polar residues" evidence="1">
    <location>
        <begin position="117"/>
        <end position="130"/>
    </location>
</feature>
<evidence type="ECO:0000313" key="3">
    <source>
        <dbReference type="EMBL" id="KAJ3596349.1"/>
    </source>
</evidence>
<dbReference type="OrthoDB" id="10034447at2759"/>
<feature type="compositionally biased region" description="Polar residues" evidence="1">
    <location>
        <begin position="487"/>
        <end position="498"/>
    </location>
</feature>
<dbReference type="SMART" id="SM00314">
    <property type="entry name" value="RA"/>
    <property type="match status" value="1"/>
</dbReference>
<dbReference type="AlphaFoldDB" id="A0A9Q0IF14"/>
<dbReference type="InterPro" id="IPR033634">
    <property type="entry name" value="RASSF10_RA"/>
</dbReference>
<comment type="caution">
    <text evidence="3">The sequence shown here is derived from an EMBL/GenBank/DDBJ whole genome shotgun (WGS) entry which is preliminary data.</text>
</comment>
<name>A0A9Q0IF14_9TELE</name>
<evidence type="ECO:0000259" key="2">
    <source>
        <dbReference type="PROSITE" id="PS50200"/>
    </source>
</evidence>
<proteinExistence type="predicted"/>
<gene>
    <name evidence="3" type="ORF">NHX12_002757</name>
</gene>
<keyword evidence="4" id="KW-1185">Reference proteome</keyword>
<sequence>MEPEEGKLSVWVCREEKLVSGVSKRTTCADVVKVLLEDVRGAQDGASASMLSGAPQSYCVVEKWRGFERILPNKTRILRLWGAWGDEQENVRFVLVKNEASLPNNGPRSAEARVVQSKDSSGSPQRSAATYPSLIPGKGCWTAAVAAATAGANLSQQDKQRRIVRKAFRKLDKMNKKREETSVSKDKGSMEKMETLVHLVISQDHTIRQQVQRVRELDKEIERYEAKVHYDRIKRHGVNYVQDTYMVEGSTTEVQPFADCKRKAGRPGATAEALAHFEEYARRCEEMVRLEEELAEREALVESITGQLQEELNQRWMKRRREESVGRDAESSLGNSGDITRSPAAVAAPCRAAAGAADASENDRASEEERIKTQLDTSLYIGLRLNTDLEAMKGDLELSVDAWAAKEKELLDLLARVETLEEVELSGGGEDSGNVGSAPAVVVEVEVEAQVSSSSPPAMEKSGGGGWGAPERGLSNTGHGNDDDSDTGLSSMHSQDSDNPPVCESLV</sequence>
<dbReference type="PANTHER" id="PTHR15286">
    <property type="entry name" value="RAS-ASSOCIATING DOMAIN CONTAINING PROTEIN"/>
    <property type="match status" value="1"/>
</dbReference>
<evidence type="ECO:0000256" key="1">
    <source>
        <dbReference type="SAM" id="MobiDB-lite"/>
    </source>
</evidence>
<accession>A0A9Q0IF14</accession>
<evidence type="ECO:0000313" key="4">
    <source>
        <dbReference type="Proteomes" id="UP001148018"/>
    </source>
</evidence>
<dbReference type="InterPro" id="IPR033593">
    <property type="entry name" value="N-RASSF"/>
</dbReference>
<dbReference type="InterPro" id="IPR029071">
    <property type="entry name" value="Ubiquitin-like_domsf"/>
</dbReference>
<dbReference type="Proteomes" id="UP001148018">
    <property type="component" value="Unassembled WGS sequence"/>
</dbReference>
<feature type="domain" description="Ras-associating" evidence="2">
    <location>
        <begin position="4"/>
        <end position="100"/>
    </location>
</feature>
<protein>
    <recommendedName>
        <fullName evidence="2">Ras-associating domain-containing protein</fullName>
    </recommendedName>
</protein>
<feature type="region of interest" description="Disordered" evidence="1">
    <location>
        <begin position="318"/>
        <end position="342"/>
    </location>
</feature>
<feature type="region of interest" description="Disordered" evidence="1">
    <location>
        <begin position="447"/>
        <end position="507"/>
    </location>
</feature>
<dbReference type="Gene3D" id="3.10.20.90">
    <property type="entry name" value="Phosphatidylinositol 3-kinase Catalytic Subunit, Chain A, domain 1"/>
    <property type="match status" value="1"/>
</dbReference>
<dbReference type="PROSITE" id="PS50200">
    <property type="entry name" value="RA"/>
    <property type="match status" value="1"/>
</dbReference>
<feature type="compositionally biased region" description="Low complexity" evidence="1">
    <location>
        <begin position="447"/>
        <end position="458"/>
    </location>
</feature>
<feature type="region of interest" description="Disordered" evidence="1">
    <location>
        <begin position="103"/>
        <end position="130"/>
    </location>
</feature>
<organism evidence="3 4">
    <name type="scientific">Muraenolepis orangiensis</name>
    <name type="common">Patagonian moray cod</name>
    <dbReference type="NCBI Taxonomy" id="630683"/>
    <lineage>
        <taxon>Eukaryota</taxon>
        <taxon>Metazoa</taxon>
        <taxon>Chordata</taxon>
        <taxon>Craniata</taxon>
        <taxon>Vertebrata</taxon>
        <taxon>Euteleostomi</taxon>
        <taxon>Actinopterygii</taxon>
        <taxon>Neopterygii</taxon>
        <taxon>Teleostei</taxon>
        <taxon>Neoteleostei</taxon>
        <taxon>Acanthomorphata</taxon>
        <taxon>Zeiogadaria</taxon>
        <taxon>Gadariae</taxon>
        <taxon>Gadiformes</taxon>
        <taxon>Muraenolepidoidei</taxon>
        <taxon>Muraenolepididae</taxon>
        <taxon>Muraenolepis</taxon>
    </lineage>
</organism>
<dbReference type="GO" id="GO:0007165">
    <property type="term" value="P:signal transduction"/>
    <property type="evidence" value="ECO:0007669"/>
    <property type="project" value="InterPro"/>
</dbReference>
<dbReference type="SUPFAM" id="SSF54236">
    <property type="entry name" value="Ubiquitin-like"/>
    <property type="match status" value="1"/>
</dbReference>
<feature type="compositionally biased region" description="Basic and acidic residues" evidence="1">
    <location>
        <begin position="320"/>
        <end position="330"/>
    </location>
</feature>